<feature type="region of interest" description="Disordered" evidence="1">
    <location>
        <begin position="374"/>
        <end position="405"/>
    </location>
</feature>
<feature type="region of interest" description="Disordered" evidence="1">
    <location>
        <begin position="508"/>
        <end position="575"/>
    </location>
</feature>
<proteinExistence type="predicted"/>
<comment type="caution">
    <text evidence="3">The sequence shown here is derived from an EMBL/GenBank/DDBJ whole genome shotgun (WGS) entry which is preliminary data.</text>
</comment>
<reference evidence="3 4" key="1">
    <citation type="submission" date="2024-10" db="EMBL/GenBank/DDBJ databases">
        <title>Updated reference genomes for cyclostephanoid diatoms.</title>
        <authorList>
            <person name="Roberts W.R."/>
            <person name="Alverson A.J."/>
        </authorList>
    </citation>
    <scope>NUCLEOTIDE SEQUENCE [LARGE SCALE GENOMIC DNA]</scope>
    <source>
        <strain evidence="3 4">AJA228-03</strain>
    </source>
</reference>
<sequence length="668" mass="71761">MTAALSPTSSSLLLAVATVTLLASLSPSRCCSAFRMMTTTKSTGMAGISSREHHREQWAPGGRRHRSLVPSPPLSSTSRRPRRGGASLLPPGMSSTDVDNKDDDDDDTGRTSSSSAATATKFFELDDAFADDGTNVVGTKFFGGSSVKDELYVPEEEEMALVLQGVIDDDGGDDDARRRARRSEYRRFEDPNAFGDALAGRVGMALQFAINRILYDDDGSSSGGVASWTEDPSMTWSTPFPKSVKSGGGTPLSGLAASKSFYNRLDVAIISANTIEGMTTTTTTTTTAAGGCAVVKVRWDVGAVWPNLWESRVLLTGTSVLTIRDDDGYGGGFVLLDQRDVLDGGGDVVGALSSQLPPRFWDVYHIGMTPSAELDPRFDSPPPPPPLPLSLSSSGKMTNEHGGKKTRGLFSNYRLSYLPPRLVIEPSLVDVNGRDGRVAQALPNHAFTTAIKTMGPNKERFVPVTPVEVSISKAVVNDDGEGREGEVGSGSLVRWTIPIPPEFASRIALPLPAIDDDNDDDDENGESDDGRGGVKGGESPSLSITTKGKKKFTPPYTPGRTKRPPPTPPSSLSCTYTLRPTRLVATLPYAGNPQDEEVTTLRRRLYSEAVERDGHVPKLDPITGRPIFFFWMNDAKACFTRDGGLGMAVYEWRAGWSKSNEVGIELEP</sequence>
<dbReference type="AlphaFoldDB" id="A0ABD3R3Q9"/>
<keyword evidence="2" id="KW-0732">Signal</keyword>
<feature type="compositionally biased region" description="Acidic residues" evidence="1">
    <location>
        <begin position="514"/>
        <end position="527"/>
    </location>
</feature>
<keyword evidence="4" id="KW-1185">Reference proteome</keyword>
<feature type="signal peptide" evidence="2">
    <location>
        <begin position="1"/>
        <end position="33"/>
    </location>
</feature>
<feature type="compositionally biased region" description="Pro residues" evidence="1">
    <location>
        <begin position="379"/>
        <end position="388"/>
    </location>
</feature>
<protein>
    <submittedName>
        <fullName evidence="3">Uncharacterized protein</fullName>
    </submittedName>
</protein>
<feature type="region of interest" description="Disordered" evidence="1">
    <location>
        <begin position="42"/>
        <end position="115"/>
    </location>
</feature>
<gene>
    <name evidence="3" type="ORF">ACHAXA_003454</name>
</gene>
<name>A0ABD3R3Q9_9STRA</name>
<evidence type="ECO:0000313" key="4">
    <source>
        <dbReference type="Proteomes" id="UP001530377"/>
    </source>
</evidence>
<organism evidence="3 4">
    <name type="scientific">Cyclostephanos tholiformis</name>
    <dbReference type="NCBI Taxonomy" id="382380"/>
    <lineage>
        <taxon>Eukaryota</taxon>
        <taxon>Sar</taxon>
        <taxon>Stramenopiles</taxon>
        <taxon>Ochrophyta</taxon>
        <taxon>Bacillariophyta</taxon>
        <taxon>Coscinodiscophyceae</taxon>
        <taxon>Thalassiosirophycidae</taxon>
        <taxon>Stephanodiscales</taxon>
        <taxon>Stephanodiscaceae</taxon>
        <taxon>Cyclostephanos</taxon>
    </lineage>
</organism>
<evidence type="ECO:0000256" key="2">
    <source>
        <dbReference type="SAM" id="SignalP"/>
    </source>
</evidence>
<dbReference type="Proteomes" id="UP001530377">
    <property type="component" value="Unassembled WGS sequence"/>
</dbReference>
<evidence type="ECO:0000313" key="3">
    <source>
        <dbReference type="EMBL" id="KAL3807328.1"/>
    </source>
</evidence>
<feature type="chain" id="PRO_5044770477" evidence="2">
    <location>
        <begin position="34"/>
        <end position="668"/>
    </location>
</feature>
<dbReference type="EMBL" id="JALLPB020000641">
    <property type="protein sequence ID" value="KAL3807328.1"/>
    <property type="molecule type" value="Genomic_DNA"/>
</dbReference>
<accession>A0ABD3R3Q9</accession>
<evidence type="ECO:0000256" key="1">
    <source>
        <dbReference type="SAM" id="MobiDB-lite"/>
    </source>
</evidence>